<reference evidence="1 2" key="1">
    <citation type="submission" date="2023-08" db="EMBL/GenBank/DDBJ databases">
        <title>Black Yeasts Isolated from many extreme environments.</title>
        <authorList>
            <person name="Coleine C."/>
            <person name="Stajich J.E."/>
            <person name="Selbmann L."/>
        </authorList>
    </citation>
    <scope>NUCLEOTIDE SEQUENCE [LARGE SCALE GENOMIC DNA]</scope>
    <source>
        <strain evidence="1 2">CCFEE 536</strain>
    </source>
</reference>
<evidence type="ECO:0000313" key="2">
    <source>
        <dbReference type="Proteomes" id="UP001357485"/>
    </source>
</evidence>
<sequence>SQRRCVSESCGRRPVGTACFVRCWVRRHLPVRSPWFVSIQSSLHSVHQLQASDSPSEGICTSRHLDLQHRHTLRQRTLPWIPLCGSRSILPSFFHLCCVGKGLLVCKLGLLARQLRRSCASVGDPLQHHRSAPYKFQPRLLLESQRSGQQSQR</sequence>
<protein>
    <submittedName>
        <fullName evidence="1">Uncharacterized protein</fullName>
    </submittedName>
</protein>
<proteinExistence type="predicted"/>
<dbReference type="EMBL" id="JAVRRA010028135">
    <property type="protein sequence ID" value="KAK5045473.1"/>
    <property type="molecule type" value="Genomic_DNA"/>
</dbReference>
<dbReference type="Proteomes" id="UP001357485">
    <property type="component" value="Unassembled WGS sequence"/>
</dbReference>
<evidence type="ECO:0000313" key="1">
    <source>
        <dbReference type="EMBL" id="KAK5045473.1"/>
    </source>
</evidence>
<keyword evidence="2" id="KW-1185">Reference proteome</keyword>
<gene>
    <name evidence="1" type="ORF">LTR16_011402</name>
</gene>
<feature type="non-terminal residue" evidence="1">
    <location>
        <position position="153"/>
    </location>
</feature>
<organism evidence="1 2">
    <name type="scientific">Cryomyces antarcticus</name>
    <dbReference type="NCBI Taxonomy" id="329879"/>
    <lineage>
        <taxon>Eukaryota</taxon>
        <taxon>Fungi</taxon>
        <taxon>Dikarya</taxon>
        <taxon>Ascomycota</taxon>
        <taxon>Pezizomycotina</taxon>
        <taxon>Dothideomycetes</taxon>
        <taxon>Dothideomycetes incertae sedis</taxon>
        <taxon>Cryomyces</taxon>
    </lineage>
</organism>
<accession>A0ABR0IUE3</accession>
<name>A0ABR0IUE3_9PEZI</name>
<comment type="caution">
    <text evidence="1">The sequence shown here is derived from an EMBL/GenBank/DDBJ whole genome shotgun (WGS) entry which is preliminary data.</text>
</comment>
<feature type="non-terminal residue" evidence="1">
    <location>
        <position position="1"/>
    </location>
</feature>